<proteinExistence type="inferred from homology"/>
<keyword evidence="4" id="KW-0862">Zinc</keyword>
<evidence type="ECO:0000256" key="1">
    <source>
        <dbReference type="ARBA" id="ARBA00001947"/>
    </source>
</evidence>
<dbReference type="EMBL" id="VDFW01000002">
    <property type="protein sequence ID" value="TNC28985.1"/>
    <property type="molecule type" value="Genomic_DNA"/>
</dbReference>
<dbReference type="PANTHER" id="PTHR35005:SF1">
    <property type="entry name" value="2-AMINO-5-FORMYLAMINO-6-RIBOSYLAMINOPYRIMIDIN-4(3H)-ONE 5'-MONOPHOSPHATE DEFORMYLASE"/>
    <property type="match status" value="1"/>
</dbReference>
<dbReference type="InterPro" id="IPR024087">
    <property type="entry name" value="Creatininase-like_sf"/>
</dbReference>
<protein>
    <submittedName>
        <fullName evidence="6">Mycofactocin biosynthesis peptidyl-dipeptidase MftE</fullName>
    </submittedName>
</protein>
<dbReference type="Gene3D" id="3.40.50.10310">
    <property type="entry name" value="Creatininase"/>
    <property type="match status" value="1"/>
</dbReference>
<keyword evidence="7" id="KW-1185">Reference proteome</keyword>
<dbReference type="SUPFAM" id="SSF102215">
    <property type="entry name" value="Creatininase"/>
    <property type="match status" value="1"/>
</dbReference>
<evidence type="ECO:0000256" key="4">
    <source>
        <dbReference type="ARBA" id="ARBA00022833"/>
    </source>
</evidence>
<dbReference type="InterPro" id="IPR023871">
    <property type="entry name" value="MftE"/>
</dbReference>
<comment type="caution">
    <text evidence="6">The sequence shown here is derived from an EMBL/GenBank/DDBJ whole genome shotgun (WGS) entry which is preliminary data.</text>
</comment>
<dbReference type="GO" id="GO:0046872">
    <property type="term" value="F:metal ion binding"/>
    <property type="evidence" value="ECO:0007669"/>
    <property type="project" value="UniProtKB-KW"/>
</dbReference>
<evidence type="ECO:0000313" key="6">
    <source>
        <dbReference type="EMBL" id="TNC28985.1"/>
    </source>
</evidence>
<evidence type="ECO:0000256" key="3">
    <source>
        <dbReference type="ARBA" id="ARBA00022801"/>
    </source>
</evidence>
<name>A0A5C4M7N8_9PSEU</name>
<dbReference type="GO" id="GO:0016811">
    <property type="term" value="F:hydrolase activity, acting on carbon-nitrogen (but not peptide) bonds, in linear amides"/>
    <property type="evidence" value="ECO:0007669"/>
    <property type="project" value="TreeGrafter"/>
</dbReference>
<reference evidence="6 7" key="1">
    <citation type="submission" date="2019-06" db="EMBL/GenBank/DDBJ databases">
        <title>Amycolatopsis alkalitolerans sp. nov., isolated from Gastrodia elata Blume.</title>
        <authorList>
            <person name="Narsing Rao M.P."/>
            <person name="Li W.J."/>
        </authorList>
    </citation>
    <scope>NUCLEOTIDE SEQUENCE [LARGE SCALE GENOMIC DNA]</scope>
    <source>
        <strain evidence="6 7">SYSUP0005</strain>
    </source>
</reference>
<comment type="similarity">
    <text evidence="5">Belongs to the creatininase superfamily.</text>
</comment>
<dbReference type="PANTHER" id="PTHR35005">
    <property type="entry name" value="3-DEHYDRO-SCYLLO-INOSOSE HYDROLASE"/>
    <property type="match status" value="1"/>
</dbReference>
<keyword evidence="2" id="KW-0479">Metal-binding</keyword>
<dbReference type="Pfam" id="PF02633">
    <property type="entry name" value="Creatininase"/>
    <property type="match status" value="1"/>
</dbReference>
<dbReference type="GO" id="GO:0009231">
    <property type="term" value="P:riboflavin biosynthetic process"/>
    <property type="evidence" value="ECO:0007669"/>
    <property type="project" value="TreeGrafter"/>
</dbReference>
<keyword evidence="3" id="KW-0378">Hydrolase</keyword>
<comment type="cofactor">
    <cofactor evidence="1">
        <name>Zn(2+)</name>
        <dbReference type="ChEBI" id="CHEBI:29105"/>
    </cofactor>
</comment>
<organism evidence="6 7">
    <name type="scientific">Amycolatopsis alkalitolerans</name>
    <dbReference type="NCBI Taxonomy" id="2547244"/>
    <lineage>
        <taxon>Bacteria</taxon>
        <taxon>Bacillati</taxon>
        <taxon>Actinomycetota</taxon>
        <taxon>Actinomycetes</taxon>
        <taxon>Pseudonocardiales</taxon>
        <taxon>Pseudonocardiaceae</taxon>
        <taxon>Amycolatopsis</taxon>
    </lineage>
</organism>
<evidence type="ECO:0000256" key="5">
    <source>
        <dbReference type="ARBA" id="ARBA00024029"/>
    </source>
</evidence>
<evidence type="ECO:0000313" key="7">
    <source>
        <dbReference type="Proteomes" id="UP000305546"/>
    </source>
</evidence>
<dbReference type="Proteomes" id="UP000305546">
    <property type="component" value="Unassembled WGS sequence"/>
</dbReference>
<dbReference type="NCBIfam" id="TIGR03964">
    <property type="entry name" value="mycofact_creat"/>
    <property type="match status" value="1"/>
</dbReference>
<gene>
    <name evidence="6" type="primary">mftE</name>
    <name evidence="6" type="ORF">FG385_02405</name>
</gene>
<dbReference type="OrthoDB" id="9801445at2"/>
<dbReference type="AlphaFoldDB" id="A0A5C4M7N8"/>
<sequence>MMKDHTWTELTPRLLVVPLGATEQHGPHLPFTVDTEIAVALCESLARQRNDVVVAPALPYGSSGEHAGFPGTLSIGQEATETVLVELGRSAGAFAGVLLVCAHGGNAGPLGRAVAKLRYEGRSVRAWSPRGPSEDSHAGRTETSVMLALRPEAVRLDKLETGNTTPLPDLIDPLRAGGVRAVSPNGVLGDPFGANAKEGREILHGWGKSLLNSVAALAADVMM</sequence>
<evidence type="ECO:0000256" key="2">
    <source>
        <dbReference type="ARBA" id="ARBA00022723"/>
    </source>
</evidence>
<accession>A0A5C4M7N8</accession>
<dbReference type="InterPro" id="IPR003785">
    <property type="entry name" value="Creatininase/forma_Hydrolase"/>
</dbReference>